<comment type="caution">
    <text evidence="1">The sequence shown here is derived from an EMBL/GenBank/DDBJ whole genome shotgun (WGS) entry which is preliminary data.</text>
</comment>
<dbReference type="Gene3D" id="3.10.450.40">
    <property type="match status" value="1"/>
</dbReference>
<sequence length="140" mass="16022">MAEAAARQRDRRGLALPAIRIAGGYFASKDRYDTAWGDLLLAIFTPINTRPGNRRFGSALATVLFEPDLLRRQHVVRYIIGETARRWCPHIKIRRTLVKQPKNRSIQLWISFHLTDEQAEKERMVELTNNQIKVLAAGGN</sequence>
<gene>
    <name evidence="1" type="ORF">LCGC14_0734480</name>
</gene>
<organism evidence="1">
    <name type="scientific">marine sediment metagenome</name>
    <dbReference type="NCBI Taxonomy" id="412755"/>
    <lineage>
        <taxon>unclassified sequences</taxon>
        <taxon>metagenomes</taxon>
        <taxon>ecological metagenomes</taxon>
    </lineage>
</organism>
<accession>A0A0F9QCS5</accession>
<protein>
    <recommendedName>
        <fullName evidence="2">IraD/Gp25-like domain-containing protein</fullName>
    </recommendedName>
</protein>
<proteinExistence type="predicted"/>
<evidence type="ECO:0008006" key="2">
    <source>
        <dbReference type="Google" id="ProtNLM"/>
    </source>
</evidence>
<reference evidence="1" key="1">
    <citation type="journal article" date="2015" name="Nature">
        <title>Complex archaea that bridge the gap between prokaryotes and eukaryotes.</title>
        <authorList>
            <person name="Spang A."/>
            <person name="Saw J.H."/>
            <person name="Jorgensen S.L."/>
            <person name="Zaremba-Niedzwiedzka K."/>
            <person name="Martijn J."/>
            <person name="Lind A.E."/>
            <person name="van Eijk R."/>
            <person name="Schleper C."/>
            <person name="Guy L."/>
            <person name="Ettema T.J."/>
        </authorList>
    </citation>
    <scope>NUCLEOTIDE SEQUENCE</scope>
</reference>
<name>A0A0F9QCS5_9ZZZZ</name>
<dbReference type="SUPFAM" id="SSF160719">
    <property type="entry name" value="gpW/gp25-like"/>
    <property type="match status" value="1"/>
</dbReference>
<evidence type="ECO:0000313" key="1">
    <source>
        <dbReference type="EMBL" id="KKN40344.1"/>
    </source>
</evidence>
<dbReference type="AlphaFoldDB" id="A0A0F9QCS5"/>
<dbReference type="EMBL" id="LAZR01001711">
    <property type="protein sequence ID" value="KKN40344.1"/>
    <property type="molecule type" value="Genomic_DNA"/>
</dbReference>